<evidence type="ECO:0000313" key="1">
    <source>
        <dbReference type="EMBL" id="QRC92405.1"/>
    </source>
</evidence>
<keyword evidence="2" id="KW-1185">Reference proteome</keyword>
<name>A0A7U2EWP1_PHANO</name>
<dbReference type="VEuPathDB" id="FungiDB:JI435_402420"/>
<organism evidence="1 2">
    <name type="scientific">Phaeosphaeria nodorum (strain SN15 / ATCC MYA-4574 / FGSC 10173)</name>
    <name type="common">Glume blotch fungus</name>
    <name type="synonym">Parastagonospora nodorum</name>
    <dbReference type="NCBI Taxonomy" id="321614"/>
    <lineage>
        <taxon>Eukaryota</taxon>
        <taxon>Fungi</taxon>
        <taxon>Dikarya</taxon>
        <taxon>Ascomycota</taxon>
        <taxon>Pezizomycotina</taxon>
        <taxon>Dothideomycetes</taxon>
        <taxon>Pleosporomycetidae</taxon>
        <taxon>Pleosporales</taxon>
        <taxon>Pleosporineae</taxon>
        <taxon>Phaeosphaeriaceae</taxon>
        <taxon>Parastagonospora</taxon>
    </lineage>
</organism>
<dbReference type="AlphaFoldDB" id="A0A7U2EWP1"/>
<dbReference type="Proteomes" id="UP000663193">
    <property type="component" value="Chromosome 2"/>
</dbReference>
<accession>A0A7U2EWP1</accession>
<protein>
    <submittedName>
        <fullName evidence="1">Uncharacterized protein</fullName>
    </submittedName>
</protein>
<proteinExistence type="predicted"/>
<sequence>MFTRSRKQGPHSEMDWEFLPYNQNIAHFISICDDMAGLTYKCEPRVLRVYDNVNCAQTLQHDEQIKTPFQCYACDEAVWVSMQPKVLLRWPKLAKHDSVCGTCVAKIMSC</sequence>
<evidence type="ECO:0000313" key="2">
    <source>
        <dbReference type="Proteomes" id="UP000663193"/>
    </source>
</evidence>
<reference evidence="2" key="1">
    <citation type="journal article" date="2021" name="BMC Genomics">
        <title>Chromosome-level genome assembly and manually-curated proteome of model necrotroph Parastagonospora nodorum Sn15 reveals a genome-wide trove of candidate effector homologs, and redundancy of virulence-related functions within an accessory chromosome.</title>
        <authorList>
            <person name="Bertazzoni S."/>
            <person name="Jones D.A.B."/>
            <person name="Phan H.T."/>
            <person name="Tan K.-C."/>
            <person name="Hane J.K."/>
        </authorList>
    </citation>
    <scope>NUCLEOTIDE SEQUENCE [LARGE SCALE GENOMIC DNA]</scope>
    <source>
        <strain evidence="2">SN15 / ATCC MYA-4574 / FGSC 10173)</strain>
    </source>
</reference>
<dbReference type="EMBL" id="CP069024">
    <property type="protein sequence ID" value="QRC92405.1"/>
    <property type="molecule type" value="Genomic_DNA"/>
</dbReference>
<gene>
    <name evidence="1" type="ORF">JI435_402420</name>
</gene>